<evidence type="ECO:0000313" key="2">
    <source>
        <dbReference type="EMBL" id="TQV66384.1"/>
    </source>
</evidence>
<reference evidence="2 3" key="1">
    <citation type="submission" date="2019-06" db="EMBL/GenBank/DDBJ databases">
        <title>A novel species of marine bacteria.</title>
        <authorList>
            <person name="Wang Y."/>
        </authorList>
    </citation>
    <scope>NUCLEOTIDE SEQUENCE [LARGE SCALE GENOMIC DNA]</scope>
    <source>
        <strain evidence="2 3">MA1-10</strain>
    </source>
</reference>
<accession>A0A545SN50</accession>
<dbReference type="Pfam" id="PF21221">
    <property type="entry name" value="B_lactamase-like_C"/>
    <property type="match status" value="1"/>
</dbReference>
<protein>
    <submittedName>
        <fullName evidence="2">MBL fold metallo-hydrolase</fullName>
    </submittedName>
</protein>
<evidence type="ECO:0000313" key="3">
    <source>
        <dbReference type="Proteomes" id="UP000315816"/>
    </source>
</evidence>
<feature type="domain" description="Metallo-beta-lactamase" evidence="1">
    <location>
        <begin position="38"/>
        <end position="260"/>
    </location>
</feature>
<dbReference type="PANTHER" id="PTHR23131:SF4">
    <property type="entry name" value="METALLO-BETA-LACTAMASE SUPERFAMILY POTEIN"/>
    <property type="match status" value="1"/>
</dbReference>
<dbReference type="InterPro" id="IPR050662">
    <property type="entry name" value="Sec-metab_biosynth-thioest"/>
</dbReference>
<dbReference type="SMART" id="SM00849">
    <property type="entry name" value="Lactamase_B"/>
    <property type="match status" value="1"/>
</dbReference>
<sequence length="357" mass="39913">MSGKLNFPFPDIPAEGETIKVAKGVLWARLPLPMALDHVNVFAFEDPPEEGGGWTIVDTGFDTKKTRRIWEKLLAGPLGGKPVVRVIVTHHHPDHVGLAGWFQRDHGAELVTTRTAWLFARMLLLDEQMEPVDETLAYWRAAGMDREVYEKRLTERPFNYADIVADMPLGFKRIQEGSRIHFGGRDWDVRIGNGHAPEHATLWSTDGELVIGGDQLLATISPNLGVYATEPDADPVGDWLEANERLKQYATPDQLVLPGHKLPFTGLPTRMRQLIDNHHSALRRLEEFLSEPRTAGECFPPLFKREIKGGEYGLALVEAVGHLNHLLHEGRANRTKREDGAWMWQAVSKAPKGSSAG</sequence>
<dbReference type="InterPro" id="IPR036866">
    <property type="entry name" value="RibonucZ/Hydroxyglut_hydro"/>
</dbReference>
<dbReference type="EMBL" id="VICH01000010">
    <property type="protein sequence ID" value="TQV66384.1"/>
    <property type="molecule type" value="Genomic_DNA"/>
</dbReference>
<dbReference type="Gene3D" id="3.60.15.10">
    <property type="entry name" value="Ribonuclease Z/Hydroxyacylglutathione hydrolase-like"/>
    <property type="match status" value="1"/>
</dbReference>
<proteinExistence type="predicted"/>
<dbReference type="AlphaFoldDB" id="A0A545SN50"/>
<name>A0A545SN50_9RHOB</name>
<dbReference type="OrthoDB" id="2971563at2"/>
<dbReference type="GO" id="GO:0016787">
    <property type="term" value="F:hydrolase activity"/>
    <property type="evidence" value="ECO:0007669"/>
    <property type="project" value="UniProtKB-KW"/>
</dbReference>
<dbReference type="Pfam" id="PF00753">
    <property type="entry name" value="Lactamase_B"/>
    <property type="match status" value="1"/>
</dbReference>
<evidence type="ECO:0000259" key="1">
    <source>
        <dbReference type="SMART" id="SM00849"/>
    </source>
</evidence>
<keyword evidence="3" id="KW-1185">Reference proteome</keyword>
<comment type="caution">
    <text evidence="2">The sequence shown here is derived from an EMBL/GenBank/DDBJ whole genome shotgun (WGS) entry which is preliminary data.</text>
</comment>
<dbReference type="RefSeq" id="WP_142854415.1">
    <property type="nucleotide sequence ID" value="NZ_FXWW01000008.1"/>
</dbReference>
<gene>
    <name evidence="2" type="ORF">FIL88_13560</name>
</gene>
<dbReference type="SUPFAM" id="SSF56281">
    <property type="entry name" value="Metallo-hydrolase/oxidoreductase"/>
    <property type="match status" value="1"/>
</dbReference>
<dbReference type="InterPro" id="IPR048933">
    <property type="entry name" value="B_lactamase-like_C"/>
</dbReference>
<keyword evidence="2" id="KW-0378">Hydrolase</keyword>
<dbReference type="InterPro" id="IPR036388">
    <property type="entry name" value="WH-like_DNA-bd_sf"/>
</dbReference>
<dbReference type="Gene3D" id="1.10.10.10">
    <property type="entry name" value="Winged helix-like DNA-binding domain superfamily/Winged helix DNA-binding domain"/>
    <property type="match status" value="1"/>
</dbReference>
<dbReference type="Proteomes" id="UP000315816">
    <property type="component" value="Unassembled WGS sequence"/>
</dbReference>
<dbReference type="PANTHER" id="PTHR23131">
    <property type="entry name" value="ENDORIBONUCLEASE LACTB2"/>
    <property type="match status" value="1"/>
</dbReference>
<organism evidence="2 3">
    <name type="scientific">Aliiroseovarius halocynthiae</name>
    <dbReference type="NCBI Taxonomy" id="985055"/>
    <lineage>
        <taxon>Bacteria</taxon>
        <taxon>Pseudomonadati</taxon>
        <taxon>Pseudomonadota</taxon>
        <taxon>Alphaproteobacteria</taxon>
        <taxon>Rhodobacterales</taxon>
        <taxon>Paracoccaceae</taxon>
        <taxon>Aliiroseovarius</taxon>
    </lineage>
</organism>
<dbReference type="InterPro" id="IPR001279">
    <property type="entry name" value="Metallo-B-lactamas"/>
</dbReference>